<evidence type="ECO:0000256" key="3">
    <source>
        <dbReference type="ARBA" id="ARBA00030367"/>
    </source>
</evidence>
<feature type="region of interest" description="Disordered" evidence="4">
    <location>
        <begin position="212"/>
        <end position="260"/>
    </location>
</feature>
<evidence type="ECO:0000313" key="5">
    <source>
        <dbReference type="EnsemblMetazoa" id="GPPI022682-PA"/>
    </source>
</evidence>
<reference evidence="6" key="1">
    <citation type="submission" date="2015-01" db="EMBL/GenBank/DDBJ databases">
        <authorList>
            <person name="Aksoy S."/>
            <person name="Warren W."/>
            <person name="Wilson R.K."/>
        </authorList>
    </citation>
    <scope>NUCLEOTIDE SEQUENCE [LARGE SCALE GENOMIC DNA]</scope>
    <source>
        <strain evidence="6">IAEA</strain>
    </source>
</reference>
<keyword evidence="6" id="KW-1185">Reference proteome</keyword>
<dbReference type="PANTHER" id="PTHR12775">
    <property type="entry name" value="PROTEIN C20ORF43 HOMOLOG"/>
    <property type="match status" value="1"/>
</dbReference>
<evidence type="ECO:0000256" key="2">
    <source>
        <dbReference type="ARBA" id="ARBA00015157"/>
    </source>
</evidence>
<sequence>MLYIRIRHGSIINTSRISEQKKDMGCDGGTIPRRDELVRVKKKPEQKDKDAEREFRWLHCALTQQRLQEPIVMCGLGRLYSKQNVIEQLLEKDKRPDTIKHIKSMKDIKQLKLTPNPAFTEADKTEVRHAPYICKLIGLEMSGKFRFIALWSCGCVVSERAIKEIKGCSKGVGSLCPLCQQPFNVEDVIVLNPVDEDLEMMHLKMEMRNAKRKANKKCKKDSYPKTESVVEKPSEKSDNKEDEQSTDEPSTSKDLTTTTKKSGNLAKLKVVANLKRLGSGSDVLEDPEMKRLKTEYSVAKDPKATDVYKSLFTTHSTAKDQERAHWITYNPFYN</sequence>
<protein>
    <recommendedName>
        <fullName evidence="2">Replication termination factor 2</fullName>
    </recommendedName>
    <alternativeName>
        <fullName evidence="3">Replication termination factor 2 domain-containing protein 1</fullName>
    </alternativeName>
</protein>
<dbReference type="GO" id="GO:0005634">
    <property type="term" value="C:nucleus"/>
    <property type="evidence" value="ECO:0007669"/>
    <property type="project" value="TreeGrafter"/>
</dbReference>
<dbReference type="VEuPathDB" id="VectorBase:GPPI022682"/>
<dbReference type="GO" id="GO:0006274">
    <property type="term" value="P:DNA replication termination"/>
    <property type="evidence" value="ECO:0007669"/>
    <property type="project" value="TreeGrafter"/>
</dbReference>
<accession>A0A1B0B904</accession>
<evidence type="ECO:0000256" key="4">
    <source>
        <dbReference type="SAM" id="MobiDB-lite"/>
    </source>
</evidence>
<organism evidence="5 6">
    <name type="scientific">Glossina palpalis gambiensis</name>
    <dbReference type="NCBI Taxonomy" id="67801"/>
    <lineage>
        <taxon>Eukaryota</taxon>
        <taxon>Metazoa</taxon>
        <taxon>Ecdysozoa</taxon>
        <taxon>Arthropoda</taxon>
        <taxon>Hexapoda</taxon>
        <taxon>Insecta</taxon>
        <taxon>Pterygota</taxon>
        <taxon>Neoptera</taxon>
        <taxon>Endopterygota</taxon>
        <taxon>Diptera</taxon>
        <taxon>Brachycera</taxon>
        <taxon>Muscomorpha</taxon>
        <taxon>Hippoboscoidea</taxon>
        <taxon>Glossinidae</taxon>
        <taxon>Glossina</taxon>
    </lineage>
</organism>
<dbReference type="EnsemblMetazoa" id="GPPI022682-RA">
    <property type="protein sequence ID" value="GPPI022682-PA"/>
    <property type="gene ID" value="GPPI022682"/>
</dbReference>
<comment type="similarity">
    <text evidence="1">Belongs to the rtf2 family.</text>
</comment>
<feature type="compositionally biased region" description="Basic and acidic residues" evidence="4">
    <location>
        <begin position="220"/>
        <end position="243"/>
    </location>
</feature>
<evidence type="ECO:0000313" key="6">
    <source>
        <dbReference type="Proteomes" id="UP000092460"/>
    </source>
</evidence>
<reference evidence="5" key="2">
    <citation type="submission" date="2020-05" db="UniProtKB">
        <authorList>
            <consortium name="EnsemblMetazoa"/>
        </authorList>
    </citation>
    <scope>IDENTIFICATION</scope>
    <source>
        <strain evidence="5">IAEA</strain>
    </source>
</reference>
<dbReference type="PANTHER" id="PTHR12775:SF0">
    <property type="entry name" value="REPLICATION TERMINATION FACTOR 2"/>
    <property type="match status" value="1"/>
</dbReference>
<dbReference type="CDD" id="cd16653">
    <property type="entry name" value="RING-like_Rtf2"/>
    <property type="match status" value="1"/>
</dbReference>
<dbReference type="EMBL" id="JXJN01010177">
    <property type="status" value="NOT_ANNOTATED_CDS"/>
    <property type="molecule type" value="Genomic_DNA"/>
</dbReference>
<evidence type="ECO:0000256" key="1">
    <source>
        <dbReference type="ARBA" id="ARBA00009885"/>
    </source>
</evidence>
<proteinExistence type="inferred from homology"/>
<dbReference type="InterPro" id="IPR027799">
    <property type="entry name" value="Rtf2_RING-finger"/>
</dbReference>
<dbReference type="InterPro" id="IPR006735">
    <property type="entry name" value="Rtf2"/>
</dbReference>
<dbReference type="AlphaFoldDB" id="A0A1B0B904"/>
<name>A0A1B0B904_9MUSC</name>
<dbReference type="STRING" id="67801.A0A1B0B904"/>
<dbReference type="Pfam" id="PF04641">
    <property type="entry name" value="Rtf2"/>
    <property type="match status" value="1"/>
</dbReference>
<dbReference type="Proteomes" id="UP000092460">
    <property type="component" value="Unassembled WGS sequence"/>
</dbReference>